<dbReference type="RefSeq" id="WP_069976242.1">
    <property type="nucleotide sequence ID" value="NZ_CP017269.1"/>
</dbReference>
<name>A0A1D8GGD8_9FIRM</name>
<proteinExistence type="predicted"/>
<dbReference type="KEGG" id="gfe:Gferi_10570"/>
<protein>
    <submittedName>
        <fullName evidence="1">Uncharacterized protein</fullName>
    </submittedName>
</protein>
<dbReference type="AlphaFoldDB" id="A0A1D8GGD8"/>
<organism evidence="1 2">
    <name type="scientific">Geosporobacter ferrireducens</name>
    <dbReference type="NCBI Taxonomy" id="1424294"/>
    <lineage>
        <taxon>Bacteria</taxon>
        <taxon>Bacillati</taxon>
        <taxon>Bacillota</taxon>
        <taxon>Clostridia</taxon>
        <taxon>Peptostreptococcales</taxon>
        <taxon>Thermotaleaceae</taxon>
        <taxon>Geosporobacter</taxon>
    </lineage>
</organism>
<reference evidence="1 2" key="1">
    <citation type="submission" date="2016-09" db="EMBL/GenBank/DDBJ databases">
        <title>Genomic analysis reveals versatility of anaerobic energy metabolism of Geosporobacter ferrireducens IRF9 of phylum Firmicutes.</title>
        <authorList>
            <person name="Kim S.-J."/>
        </authorList>
    </citation>
    <scope>NUCLEOTIDE SEQUENCE [LARGE SCALE GENOMIC DNA]</scope>
    <source>
        <strain evidence="1 2">IRF9</strain>
    </source>
</reference>
<accession>A0A1D8GGD8</accession>
<dbReference type="EMBL" id="CP017269">
    <property type="protein sequence ID" value="AOT69990.1"/>
    <property type="molecule type" value="Genomic_DNA"/>
</dbReference>
<keyword evidence="2" id="KW-1185">Reference proteome</keyword>
<evidence type="ECO:0000313" key="1">
    <source>
        <dbReference type="EMBL" id="AOT69990.1"/>
    </source>
</evidence>
<dbReference type="Proteomes" id="UP000095743">
    <property type="component" value="Chromosome"/>
</dbReference>
<dbReference type="STRING" id="1424294.Gferi_10570"/>
<sequence length="63" mass="7155">MASKEQLHAIASRCSKFRNIYQEGLQSATLPSQVNCENCGHFTEDHKCELDLIDEILVNMDQT</sequence>
<dbReference type="OrthoDB" id="1725471at2"/>
<gene>
    <name evidence="1" type="ORF">Gferi_10570</name>
</gene>
<evidence type="ECO:0000313" key="2">
    <source>
        <dbReference type="Proteomes" id="UP000095743"/>
    </source>
</evidence>